<evidence type="ECO:0000256" key="2">
    <source>
        <dbReference type="SAM" id="SignalP"/>
    </source>
</evidence>
<gene>
    <name evidence="3" type="ORF">EV421DRAFT_1748241</name>
</gene>
<sequence>MAAWQACSTSALVATSGFLPVLLPASPIATFEKNGRTKLHELHSVWHERPPTWDMMDKGQKRHRSNTFGGLLVHMPNNLPKEDGIPIPAKRYEAARNALVEIVGSAGGIYIPSHPKSQSDSSSARRKLVTRLFTTNPNCAGSNAVVMPVIKPVAIAARHCTINECRCKRPMLATVINSAMPSEINEEMIARKRRQKWRQGAIRENSVRRDGGGCGLEVMLRRAVTGRAHKPTHGMRRYIDTSSDVERRIDGGIRERTESCHDPLSDASVSTLPGAQNSGPE</sequence>
<evidence type="ECO:0000256" key="1">
    <source>
        <dbReference type="SAM" id="MobiDB-lite"/>
    </source>
</evidence>
<evidence type="ECO:0000313" key="3">
    <source>
        <dbReference type="EMBL" id="KAK0421485.1"/>
    </source>
</evidence>
<accession>A0AA39ID71</accession>
<feature type="compositionally biased region" description="Basic and acidic residues" evidence="1">
    <location>
        <begin position="253"/>
        <end position="264"/>
    </location>
</feature>
<dbReference type="Proteomes" id="UP001175226">
    <property type="component" value="Unassembled WGS sequence"/>
</dbReference>
<feature type="signal peptide" evidence="2">
    <location>
        <begin position="1"/>
        <end position="17"/>
    </location>
</feature>
<keyword evidence="2" id="KW-0732">Signal</keyword>
<dbReference type="EMBL" id="JAUEPT010000653">
    <property type="protein sequence ID" value="KAK0421485.1"/>
    <property type="molecule type" value="Genomic_DNA"/>
</dbReference>
<reference evidence="3" key="1">
    <citation type="submission" date="2023-06" db="EMBL/GenBank/DDBJ databases">
        <authorList>
            <consortium name="Lawrence Berkeley National Laboratory"/>
            <person name="Ahrendt S."/>
            <person name="Sahu N."/>
            <person name="Indic B."/>
            <person name="Wong-Bajracharya J."/>
            <person name="Merenyi Z."/>
            <person name="Ke H.-M."/>
            <person name="Monk M."/>
            <person name="Kocsube S."/>
            <person name="Drula E."/>
            <person name="Lipzen A."/>
            <person name="Balint B."/>
            <person name="Henrissat B."/>
            <person name="Andreopoulos B."/>
            <person name="Martin F.M."/>
            <person name="Harder C.B."/>
            <person name="Rigling D."/>
            <person name="Ford K.L."/>
            <person name="Foster G.D."/>
            <person name="Pangilinan J."/>
            <person name="Papanicolaou A."/>
            <person name="Barry K."/>
            <person name="LaButti K."/>
            <person name="Viragh M."/>
            <person name="Koriabine M."/>
            <person name="Yan M."/>
            <person name="Riley R."/>
            <person name="Champramary S."/>
            <person name="Plett K.L."/>
            <person name="Tsai I.J."/>
            <person name="Slot J."/>
            <person name="Sipos G."/>
            <person name="Plett J."/>
            <person name="Nagy L.G."/>
            <person name="Grigoriev I.V."/>
        </authorList>
    </citation>
    <scope>NUCLEOTIDE SEQUENCE</scope>
    <source>
        <strain evidence="3">FPL87.14</strain>
    </source>
</reference>
<name>A0AA39ID71_9AGAR</name>
<feature type="compositionally biased region" description="Polar residues" evidence="1">
    <location>
        <begin position="267"/>
        <end position="281"/>
    </location>
</feature>
<keyword evidence="4" id="KW-1185">Reference proteome</keyword>
<dbReference type="AlphaFoldDB" id="A0AA39ID71"/>
<protein>
    <submittedName>
        <fullName evidence="3">Uncharacterized protein</fullName>
    </submittedName>
</protein>
<comment type="caution">
    <text evidence="3">The sequence shown here is derived from an EMBL/GenBank/DDBJ whole genome shotgun (WGS) entry which is preliminary data.</text>
</comment>
<feature type="chain" id="PRO_5041381932" evidence="2">
    <location>
        <begin position="18"/>
        <end position="281"/>
    </location>
</feature>
<evidence type="ECO:0000313" key="4">
    <source>
        <dbReference type="Proteomes" id="UP001175226"/>
    </source>
</evidence>
<organism evidence="3 4">
    <name type="scientific">Armillaria borealis</name>
    <dbReference type="NCBI Taxonomy" id="47425"/>
    <lineage>
        <taxon>Eukaryota</taxon>
        <taxon>Fungi</taxon>
        <taxon>Dikarya</taxon>
        <taxon>Basidiomycota</taxon>
        <taxon>Agaricomycotina</taxon>
        <taxon>Agaricomycetes</taxon>
        <taxon>Agaricomycetidae</taxon>
        <taxon>Agaricales</taxon>
        <taxon>Marasmiineae</taxon>
        <taxon>Physalacriaceae</taxon>
        <taxon>Armillaria</taxon>
    </lineage>
</organism>
<proteinExistence type="predicted"/>
<feature type="region of interest" description="Disordered" evidence="1">
    <location>
        <begin position="253"/>
        <end position="281"/>
    </location>
</feature>